<dbReference type="RefSeq" id="XP_013243775.1">
    <property type="nucleotide sequence ID" value="XM_013388321.1"/>
</dbReference>
<dbReference type="GeneID" id="25266474"/>
<evidence type="ECO:0000256" key="1">
    <source>
        <dbReference type="SAM" id="MobiDB-lite"/>
    </source>
</evidence>
<reference evidence="2 3" key="1">
    <citation type="submission" date="2014-05" db="EMBL/GenBank/DDBJ databases">
        <title>Draft genome sequence of a rare smut relative, Tilletiaria anomala UBC 951.</title>
        <authorList>
            <consortium name="DOE Joint Genome Institute"/>
            <person name="Toome M."/>
            <person name="Kuo A."/>
            <person name="Henrissat B."/>
            <person name="Lipzen A."/>
            <person name="Tritt A."/>
            <person name="Yoshinaga Y."/>
            <person name="Zane M."/>
            <person name="Barry K."/>
            <person name="Grigoriev I.V."/>
            <person name="Spatafora J.W."/>
            <person name="Aimea M.C."/>
        </authorList>
    </citation>
    <scope>NUCLEOTIDE SEQUENCE [LARGE SCALE GENOMIC DNA]</scope>
    <source>
        <strain evidence="2 3">UBC 951</strain>
    </source>
</reference>
<feature type="region of interest" description="Disordered" evidence="1">
    <location>
        <begin position="82"/>
        <end position="105"/>
    </location>
</feature>
<dbReference type="AlphaFoldDB" id="A0A066W7U1"/>
<name>A0A066W7U1_TILAU</name>
<sequence length="838" mass="92940">MRRHQRALLSQAHESLRRAASGSGGGSSSSSGGGGCSGSGRGSRSRSNSNSYSSSEVGCLSGSQYTALPCSSLATSSKVMLPPPPRDFSVQELLNPGSRNETEDVRSDGLFSRLTFLYPRACFSYPFMPAIDRTIIVARRHASTSSGNTSLLTSVRECSKVVLGRRNSSSLAPQSPEAGREEMQYDYQPQRSLSPSLAERAKEPVAYSHRKETWWEKQQQLPLASIPQADTCESSIGAPYLDGGEEWHASPYTGQATTQRVSGRSSSALDQIRMQVERRAWDAAVKQVIHLIQGHQAQMPRLRTDEVLRRQEKAKESDVELVSVADLVLASWLGKAKPKAKREHKEIMLHLWHVASEAGLHFSDTVAARYTHYLVKAGDSKAAAGVVKARLMALRQVQSGGANENNGKAPSLHVLFRQSQCLEREIDKVCTQGMSVYRDIMQMWADMLRQGLLSTPTFSHLRWLIPALVRFVRMAPLENADLASALKVFVELECGNDAPSLDLHTFTTLLSFTLSHIGNSELALQLIQQHIGPASRSGLVADNAVRNVLFQHAASKRSPDLMTIAMQRSLLGASPGEGQHPPPPPPPFQTALAFEQAFGDAIEANNVHGLAIMMRWVVHENLWPGDVPDLRKQRLRRLLGHLWPELLTQPDRTRLFPQRGEQDFACAADDYVLAAGMHLCVEGGQRGLALKIWERFKPRITKRAKSGVRPVPLEPATIFFKALGERAEKQRRLKSRGDPASAARWADQTLRTARITFGMLDRHWQAHSPAIRVDQAFCNAVLEVIAQALVTVDMCMTGREFQRIRGTIQRVFERMIETKLCVSPRHQHLYHLLLASKE</sequence>
<dbReference type="HOGENOM" id="CLU_339240_0_0_1"/>
<comment type="caution">
    <text evidence="2">The sequence shown here is derived from an EMBL/GenBank/DDBJ whole genome shotgun (WGS) entry which is preliminary data.</text>
</comment>
<organism evidence="2 3">
    <name type="scientific">Tilletiaria anomala (strain ATCC 24038 / CBS 436.72 / UBC 951)</name>
    <dbReference type="NCBI Taxonomy" id="1037660"/>
    <lineage>
        <taxon>Eukaryota</taxon>
        <taxon>Fungi</taxon>
        <taxon>Dikarya</taxon>
        <taxon>Basidiomycota</taxon>
        <taxon>Ustilaginomycotina</taxon>
        <taxon>Exobasidiomycetes</taxon>
        <taxon>Georgefischeriales</taxon>
        <taxon>Tilletiariaceae</taxon>
        <taxon>Tilletiaria</taxon>
    </lineage>
</organism>
<dbReference type="InParanoid" id="A0A066W7U1"/>
<gene>
    <name evidence="2" type="ORF">K437DRAFT_273738</name>
</gene>
<feature type="region of interest" description="Disordered" evidence="1">
    <location>
        <begin position="1"/>
        <end position="53"/>
    </location>
</feature>
<keyword evidence="3" id="KW-1185">Reference proteome</keyword>
<evidence type="ECO:0000313" key="2">
    <source>
        <dbReference type="EMBL" id="KDN47154.1"/>
    </source>
</evidence>
<feature type="region of interest" description="Disordered" evidence="1">
    <location>
        <begin position="166"/>
        <end position="200"/>
    </location>
</feature>
<feature type="compositionally biased region" description="Gly residues" evidence="1">
    <location>
        <begin position="22"/>
        <end position="41"/>
    </location>
</feature>
<dbReference type="EMBL" id="JMSN01000031">
    <property type="protein sequence ID" value="KDN47154.1"/>
    <property type="molecule type" value="Genomic_DNA"/>
</dbReference>
<proteinExistence type="predicted"/>
<protein>
    <submittedName>
        <fullName evidence="2">Uncharacterized protein</fullName>
    </submittedName>
</protein>
<accession>A0A066W7U1</accession>
<dbReference type="Proteomes" id="UP000027361">
    <property type="component" value="Unassembled WGS sequence"/>
</dbReference>
<evidence type="ECO:0000313" key="3">
    <source>
        <dbReference type="Proteomes" id="UP000027361"/>
    </source>
</evidence>